<dbReference type="Gene3D" id="3.20.20.450">
    <property type="entry name" value="EAL domain"/>
    <property type="match status" value="1"/>
</dbReference>
<feature type="domain" description="GGDEF" evidence="2">
    <location>
        <begin position="240"/>
        <end position="373"/>
    </location>
</feature>
<dbReference type="InterPro" id="IPR035919">
    <property type="entry name" value="EAL_sf"/>
</dbReference>
<dbReference type="EMBL" id="CP063458">
    <property type="protein sequence ID" value="QOV89415.1"/>
    <property type="molecule type" value="Genomic_DNA"/>
</dbReference>
<dbReference type="CDD" id="cd01949">
    <property type="entry name" value="GGDEF"/>
    <property type="match status" value="1"/>
</dbReference>
<dbReference type="PANTHER" id="PTHR44757:SF2">
    <property type="entry name" value="BIOFILM ARCHITECTURE MAINTENANCE PROTEIN MBAA"/>
    <property type="match status" value="1"/>
</dbReference>
<gene>
    <name evidence="3" type="ORF">IPV69_24985</name>
</gene>
<keyword evidence="4" id="KW-1185">Reference proteome</keyword>
<dbReference type="NCBIfam" id="TIGR00254">
    <property type="entry name" value="GGDEF"/>
    <property type="match status" value="1"/>
</dbReference>
<dbReference type="PANTHER" id="PTHR44757">
    <property type="entry name" value="DIGUANYLATE CYCLASE DGCP"/>
    <property type="match status" value="1"/>
</dbReference>
<dbReference type="SMART" id="SM00267">
    <property type="entry name" value="GGDEF"/>
    <property type="match status" value="1"/>
</dbReference>
<dbReference type="Pfam" id="PF00563">
    <property type="entry name" value="EAL"/>
    <property type="match status" value="1"/>
</dbReference>
<dbReference type="InterPro" id="IPR000160">
    <property type="entry name" value="GGDEF_dom"/>
</dbReference>
<dbReference type="AlphaFoldDB" id="A0A7M2WVA2"/>
<dbReference type="Proteomes" id="UP000593765">
    <property type="component" value="Chromosome"/>
</dbReference>
<protein>
    <submittedName>
        <fullName evidence="3">EAL domain-containing protein</fullName>
    </submittedName>
</protein>
<evidence type="ECO:0000313" key="4">
    <source>
        <dbReference type="Proteomes" id="UP000593765"/>
    </source>
</evidence>
<proteinExistence type="predicted"/>
<dbReference type="SMART" id="SM00052">
    <property type="entry name" value="EAL"/>
    <property type="match status" value="1"/>
</dbReference>
<dbReference type="Gene3D" id="3.30.70.270">
    <property type="match status" value="1"/>
</dbReference>
<dbReference type="InterPro" id="IPR001633">
    <property type="entry name" value="EAL_dom"/>
</dbReference>
<dbReference type="KEGG" id="hbs:IPV69_24985"/>
<evidence type="ECO:0000259" key="1">
    <source>
        <dbReference type="PROSITE" id="PS50883"/>
    </source>
</evidence>
<dbReference type="CDD" id="cd01948">
    <property type="entry name" value="EAL"/>
    <property type="match status" value="1"/>
</dbReference>
<dbReference type="SUPFAM" id="SSF141868">
    <property type="entry name" value="EAL domain-like"/>
    <property type="match status" value="1"/>
</dbReference>
<dbReference type="InterPro" id="IPR029787">
    <property type="entry name" value="Nucleotide_cyclase"/>
</dbReference>
<reference evidence="3 4" key="1">
    <citation type="submission" date="2020-10" db="EMBL/GenBank/DDBJ databases">
        <title>Wide distribution of Phycisphaera-like planctomycetes from WD2101 soil group in peatlands and genome analysis of the first cultivated representative.</title>
        <authorList>
            <person name="Dedysh S.N."/>
            <person name="Beletsky A.V."/>
            <person name="Ivanova A."/>
            <person name="Kulichevskaya I.S."/>
            <person name="Suzina N.E."/>
            <person name="Philippov D.A."/>
            <person name="Rakitin A.L."/>
            <person name="Mardanov A.V."/>
            <person name="Ravin N.V."/>
        </authorList>
    </citation>
    <scope>NUCLEOTIDE SEQUENCE [LARGE SCALE GENOMIC DNA]</scope>
    <source>
        <strain evidence="3 4">M1803</strain>
    </source>
</reference>
<dbReference type="PROSITE" id="PS50883">
    <property type="entry name" value="EAL"/>
    <property type="match status" value="1"/>
</dbReference>
<dbReference type="SUPFAM" id="SSF55073">
    <property type="entry name" value="Nucleotide cyclase"/>
    <property type="match status" value="1"/>
</dbReference>
<organism evidence="3 4">
    <name type="scientific">Humisphaera borealis</name>
    <dbReference type="NCBI Taxonomy" id="2807512"/>
    <lineage>
        <taxon>Bacteria</taxon>
        <taxon>Pseudomonadati</taxon>
        <taxon>Planctomycetota</taxon>
        <taxon>Phycisphaerae</taxon>
        <taxon>Tepidisphaerales</taxon>
        <taxon>Tepidisphaeraceae</taxon>
        <taxon>Humisphaera</taxon>
    </lineage>
</organism>
<evidence type="ECO:0000259" key="2">
    <source>
        <dbReference type="PROSITE" id="PS50887"/>
    </source>
</evidence>
<dbReference type="PROSITE" id="PS50887">
    <property type="entry name" value="GGDEF"/>
    <property type="match status" value="1"/>
</dbReference>
<dbReference type="Pfam" id="PF00990">
    <property type="entry name" value="GGDEF"/>
    <property type="match status" value="1"/>
</dbReference>
<sequence length="679" mass="71973">MSTTALHPSPAAEVADDSVKLRQELAMERLRRQVYESVARHELLSHTLGTLIEMIERETPRLTACIVFTQESGDAVEPDGDGGHAAAGIAAVAGRGGDAMVADTVESAALRGSQWPASVELVEPLAVAPPWASGLLAESSTSAPDSSPVLWHLPLPGKDQDEAVVGSLVTLIGDAAPPDEAERSVATLAAELAGFAIGCARIADRAVRQLMHDALTGLPNATLLKDRLTQATEVSRRQNTTTAVLLLDLDGLRAINESLGRGAGDDLMRKLADRLQGGLRRSDTVARLGGDTFAVVGSIANGTRDVNALAHKVISLVTTPAKICGREVSVGLNVGVSLFPIDSEDPTELLQAAEVALHRSKTCGRNTVQFFKPQEESGGLAAMELETRFRRAVEFALMSQALGGDAGADPAGGKLELHYQPQVDQHGRVVGAEALARWTDPSLGRVPPDRFIAAAERNGLIIPFGRWALRQAAAQARKWRDQMGNRSPRVAVNVSAVQFADDRFIEEVSSVINTYHLLPGMLELELTETVLMQDADDAARRISTLRQMGVAVAIDDFGTGYSSLAYLHRLTIDTLKVDRSFVAGMSGERRGPGAPASGPLQGSGAAVTRAIISMGRSLGMNVLAEGVETDAQQQLLVRMGCDQMQGYLFSPPVPAEKFAELIALGNGVLPIPVAIARPA</sequence>
<name>A0A7M2WVA2_9BACT</name>
<evidence type="ECO:0000313" key="3">
    <source>
        <dbReference type="EMBL" id="QOV89415.1"/>
    </source>
</evidence>
<dbReference type="InterPro" id="IPR052155">
    <property type="entry name" value="Biofilm_reg_signaling"/>
</dbReference>
<dbReference type="InterPro" id="IPR043128">
    <property type="entry name" value="Rev_trsase/Diguanyl_cyclase"/>
</dbReference>
<feature type="domain" description="EAL" evidence="1">
    <location>
        <begin position="391"/>
        <end position="666"/>
    </location>
</feature>
<dbReference type="RefSeq" id="WP_206292454.1">
    <property type="nucleotide sequence ID" value="NZ_CP063458.1"/>
</dbReference>
<accession>A0A7M2WVA2</accession>